<name>A0A2A2SB52_9SPHN</name>
<reference evidence="3" key="1">
    <citation type="submission" date="2017-09" db="EMBL/GenBank/DDBJ databases">
        <authorList>
            <person name="Feng G."/>
            <person name="Zhu H."/>
        </authorList>
    </citation>
    <scope>NUCLEOTIDE SEQUENCE [LARGE SCALE GENOMIC DNA]</scope>
    <source>
        <strain evidence="3">1PNM-20</strain>
    </source>
</reference>
<dbReference type="Proteomes" id="UP000218151">
    <property type="component" value="Unassembled WGS sequence"/>
</dbReference>
<dbReference type="OrthoDB" id="8378722at2"/>
<feature type="compositionally biased region" description="Basic and acidic residues" evidence="1">
    <location>
        <begin position="88"/>
        <end position="102"/>
    </location>
</feature>
<feature type="region of interest" description="Disordered" evidence="1">
    <location>
        <begin position="88"/>
        <end position="118"/>
    </location>
</feature>
<dbReference type="EMBL" id="NSLI01000006">
    <property type="protein sequence ID" value="PAX06435.1"/>
    <property type="molecule type" value="Genomic_DNA"/>
</dbReference>
<sequence length="118" mass="12820">MRQHPNGTRTTASAVLFARPFRLGRDVRELPAGSYTIHTHEEMFEGAFDPVFVATSIELIVETCGGRASRIIAKSDLDAALARDAARAKLVDEPSETPDRGRSVRSSTPPTDAPDRSV</sequence>
<accession>A0A2A2SB52</accession>
<dbReference type="AlphaFoldDB" id="A0A2A2SB52"/>
<organism evidence="2 3">
    <name type="scientific">Sphingomonas lenta</name>
    <dbReference type="NCBI Taxonomy" id="1141887"/>
    <lineage>
        <taxon>Bacteria</taxon>
        <taxon>Pseudomonadati</taxon>
        <taxon>Pseudomonadota</taxon>
        <taxon>Alphaproteobacteria</taxon>
        <taxon>Sphingomonadales</taxon>
        <taxon>Sphingomonadaceae</taxon>
        <taxon>Sphingomonas</taxon>
    </lineage>
</organism>
<evidence type="ECO:0000313" key="3">
    <source>
        <dbReference type="Proteomes" id="UP000218151"/>
    </source>
</evidence>
<keyword evidence="3" id="KW-1185">Reference proteome</keyword>
<comment type="caution">
    <text evidence="2">The sequence shown here is derived from an EMBL/GenBank/DDBJ whole genome shotgun (WGS) entry which is preliminary data.</text>
</comment>
<dbReference type="RefSeq" id="WP_095999570.1">
    <property type="nucleotide sequence ID" value="NZ_NSLI01000006.1"/>
</dbReference>
<evidence type="ECO:0000256" key="1">
    <source>
        <dbReference type="SAM" id="MobiDB-lite"/>
    </source>
</evidence>
<evidence type="ECO:0000313" key="2">
    <source>
        <dbReference type="EMBL" id="PAX06435.1"/>
    </source>
</evidence>
<protein>
    <submittedName>
        <fullName evidence="2">Uncharacterized protein</fullName>
    </submittedName>
</protein>
<gene>
    <name evidence="2" type="ORF">CKY28_16875</name>
</gene>
<proteinExistence type="predicted"/>